<comment type="caution">
    <text evidence="3">The sequence shown here is derived from an EMBL/GenBank/DDBJ whole genome shotgun (WGS) entry which is preliminary data.</text>
</comment>
<feature type="signal peptide" evidence="2">
    <location>
        <begin position="1"/>
        <end position="19"/>
    </location>
</feature>
<feature type="compositionally biased region" description="Low complexity" evidence="1">
    <location>
        <begin position="60"/>
        <end position="75"/>
    </location>
</feature>
<feature type="compositionally biased region" description="Low complexity" evidence="1">
    <location>
        <begin position="38"/>
        <end position="52"/>
    </location>
</feature>
<name>A0ABV7EA03_9SPHN</name>
<evidence type="ECO:0000313" key="3">
    <source>
        <dbReference type="EMBL" id="MFC3098826.1"/>
    </source>
</evidence>
<evidence type="ECO:0000256" key="2">
    <source>
        <dbReference type="SAM" id="SignalP"/>
    </source>
</evidence>
<protein>
    <submittedName>
        <fullName evidence="3">Uncharacterized protein</fullName>
    </submittedName>
</protein>
<accession>A0ABV7EA03</accession>
<dbReference type="PROSITE" id="PS51257">
    <property type="entry name" value="PROKAR_LIPOPROTEIN"/>
    <property type="match status" value="1"/>
</dbReference>
<proteinExistence type="predicted"/>
<organism evidence="3 4">
    <name type="scientific">Alteraurantiacibacter palmitatis</name>
    <dbReference type="NCBI Taxonomy" id="2054628"/>
    <lineage>
        <taxon>Bacteria</taxon>
        <taxon>Pseudomonadati</taxon>
        <taxon>Pseudomonadota</taxon>
        <taxon>Alphaproteobacteria</taxon>
        <taxon>Sphingomonadales</taxon>
        <taxon>Erythrobacteraceae</taxon>
        <taxon>Alteraurantiacibacter</taxon>
    </lineage>
</organism>
<reference evidence="4" key="1">
    <citation type="journal article" date="2019" name="Int. J. Syst. Evol. Microbiol.">
        <title>The Global Catalogue of Microorganisms (GCM) 10K type strain sequencing project: providing services to taxonomists for standard genome sequencing and annotation.</title>
        <authorList>
            <consortium name="The Broad Institute Genomics Platform"/>
            <consortium name="The Broad Institute Genome Sequencing Center for Infectious Disease"/>
            <person name="Wu L."/>
            <person name="Ma J."/>
        </authorList>
    </citation>
    <scope>NUCLEOTIDE SEQUENCE [LARGE SCALE GENOMIC DNA]</scope>
    <source>
        <strain evidence="4">KCTC 52607</strain>
    </source>
</reference>
<evidence type="ECO:0000313" key="4">
    <source>
        <dbReference type="Proteomes" id="UP001595456"/>
    </source>
</evidence>
<keyword evidence="2" id="KW-0732">Signal</keyword>
<gene>
    <name evidence="3" type="ORF">ACFODU_13600</name>
</gene>
<feature type="region of interest" description="Disordered" evidence="1">
    <location>
        <begin position="30"/>
        <end position="75"/>
    </location>
</feature>
<sequence>MRVLALAPALALLSLAACQNEPVETVADVEDQSGGEIVTTPVDPNAVPVNVPETPMTNVPADAAAAPAAEETPAQ</sequence>
<dbReference type="RefSeq" id="WP_336927607.1">
    <property type="nucleotide sequence ID" value="NZ_JBANRO010000017.1"/>
</dbReference>
<keyword evidence="4" id="KW-1185">Reference proteome</keyword>
<dbReference type="EMBL" id="JBHRST010000021">
    <property type="protein sequence ID" value="MFC3098826.1"/>
    <property type="molecule type" value="Genomic_DNA"/>
</dbReference>
<dbReference type="Proteomes" id="UP001595456">
    <property type="component" value="Unassembled WGS sequence"/>
</dbReference>
<feature type="chain" id="PRO_5047066855" evidence="2">
    <location>
        <begin position="20"/>
        <end position="75"/>
    </location>
</feature>
<evidence type="ECO:0000256" key="1">
    <source>
        <dbReference type="SAM" id="MobiDB-lite"/>
    </source>
</evidence>